<comment type="caution">
    <text evidence="1">The sequence shown here is derived from an EMBL/GenBank/DDBJ whole genome shotgun (WGS) entry which is preliminary data.</text>
</comment>
<protein>
    <submittedName>
        <fullName evidence="1">Uncharacterized protein</fullName>
    </submittedName>
</protein>
<reference evidence="1" key="1">
    <citation type="submission" date="2021-05" db="EMBL/GenBank/DDBJ databases">
        <title>Novel Bacillus species.</title>
        <authorList>
            <person name="Liu G."/>
        </authorList>
    </citation>
    <scope>NUCLEOTIDE SEQUENCE</scope>
    <source>
        <strain evidence="1">FJAT-50051</strain>
    </source>
</reference>
<evidence type="ECO:0000313" key="1">
    <source>
        <dbReference type="EMBL" id="MBS4182666.1"/>
    </source>
</evidence>
<dbReference type="EMBL" id="JAGYPE010000002">
    <property type="protein sequence ID" value="MBS4182666.1"/>
    <property type="molecule type" value="Genomic_DNA"/>
</dbReference>
<accession>A0A942SZS6</accession>
<proteinExistence type="predicted"/>
<sequence length="101" mass="11104">MTAMPPATAYAVPFRIDRSLAPRRYDLVNISTEPVDGLTLTHLGNGYCPPLAVNRLEPGRGLSIAVFGAHPEDTGVVIVRWRRPDRTEYLWRMSLVGTAAA</sequence>
<dbReference type="AlphaFoldDB" id="A0A942SZS6"/>
<gene>
    <name evidence="1" type="ORF">KHB02_14805</name>
</gene>
<name>A0A942SZS6_9BACI</name>
<organism evidence="1">
    <name type="scientific">Neobacillus citreus</name>
    <dbReference type="NCBI Taxonomy" id="2833578"/>
    <lineage>
        <taxon>Bacteria</taxon>
        <taxon>Bacillati</taxon>
        <taxon>Bacillota</taxon>
        <taxon>Bacilli</taxon>
        <taxon>Bacillales</taxon>
        <taxon>Bacillaceae</taxon>
        <taxon>Neobacillus</taxon>
    </lineage>
</organism>